<evidence type="ECO:0000313" key="3">
    <source>
        <dbReference type="EnsemblPlants" id="PGSC0003DMT400088026"/>
    </source>
</evidence>
<organism evidence="3 4">
    <name type="scientific">Solanum tuberosum</name>
    <name type="common">Potato</name>
    <dbReference type="NCBI Taxonomy" id="4113"/>
    <lineage>
        <taxon>Eukaryota</taxon>
        <taxon>Viridiplantae</taxon>
        <taxon>Streptophyta</taxon>
        <taxon>Embryophyta</taxon>
        <taxon>Tracheophyta</taxon>
        <taxon>Spermatophyta</taxon>
        <taxon>Magnoliopsida</taxon>
        <taxon>eudicotyledons</taxon>
        <taxon>Gunneridae</taxon>
        <taxon>Pentapetalae</taxon>
        <taxon>asterids</taxon>
        <taxon>lamiids</taxon>
        <taxon>Solanales</taxon>
        <taxon>Solanaceae</taxon>
        <taxon>Solanoideae</taxon>
        <taxon>Solaneae</taxon>
        <taxon>Solanum</taxon>
    </lineage>
</organism>
<keyword evidence="1" id="KW-0863">Zinc-finger</keyword>
<proteinExistence type="predicted"/>
<dbReference type="InterPro" id="IPR001878">
    <property type="entry name" value="Znf_CCHC"/>
</dbReference>
<keyword evidence="4" id="KW-1185">Reference proteome</keyword>
<feature type="domain" description="CCHC-type" evidence="2">
    <location>
        <begin position="51"/>
        <end position="66"/>
    </location>
</feature>
<dbReference type="InParanoid" id="M1DF30"/>
<evidence type="ECO:0000313" key="4">
    <source>
        <dbReference type="Proteomes" id="UP000011115"/>
    </source>
</evidence>
<dbReference type="HOGENOM" id="CLU_2007961_0_0_1"/>
<protein>
    <recommendedName>
        <fullName evidence="2">CCHC-type domain-containing protein</fullName>
    </recommendedName>
</protein>
<keyword evidence="1" id="KW-0862">Zinc</keyword>
<dbReference type="PaxDb" id="4113-PGSC0003DMT400088026"/>
<accession>M1DF30</accession>
<name>M1DF30_SOLTU</name>
<dbReference type="GO" id="GO:0003676">
    <property type="term" value="F:nucleic acid binding"/>
    <property type="evidence" value="ECO:0007669"/>
    <property type="project" value="InterPro"/>
</dbReference>
<evidence type="ECO:0000256" key="1">
    <source>
        <dbReference type="PROSITE-ProRule" id="PRU00047"/>
    </source>
</evidence>
<dbReference type="Proteomes" id="UP000011115">
    <property type="component" value="Unassembled WGS sequence"/>
</dbReference>
<dbReference type="EnsemblPlants" id="PGSC0003DMT400088026">
    <property type="protein sequence ID" value="PGSC0003DMT400088026"/>
    <property type="gene ID" value="PGSC0003DMG400037597"/>
</dbReference>
<sequence length="124" mass="13908">MMNITCEIIDEERAENKEKKIMGDEVQNCKVLKEVCGKKHEGKCLAGREGCFGCGGTGYKMRDCPKAKAMRREGKKVSTSGSNEINQKKNSFYALQVRDEQECPLNVATVHLVQLPIEFHEING</sequence>
<dbReference type="PROSITE" id="PS50158">
    <property type="entry name" value="ZF_CCHC"/>
    <property type="match status" value="1"/>
</dbReference>
<keyword evidence="1" id="KW-0479">Metal-binding</keyword>
<reference evidence="4" key="1">
    <citation type="journal article" date="2011" name="Nature">
        <title>Genome sequence and analysis of the tuber crop potato.</title>
        <authorList>
            <consortium name="The Potato Genome Sequencing Consortium"/>
        </authorList>
    </citation>
    <scope>NUCLEOTIDE SEQUENCE [LARGE SCALE GENOMIC DNA]</scope>
    <source>
        <strain evidence="4">cv. DM1-3 516 R44</strain>
    </source>
</reference>
<dbReference type="GO" id="GO:0008270">
    <property type="term" value="F:zinc ion binding"/>
    <property type="evidence" value="ECO:0007669"/>
    <property type="project" value="UniProtKB-KW"/>
</dbReference>
<evidence type="ECO:0000259" key="2">
    <source>
        <dbReference type="PROSITE" id="PS50158"/>
    </source>
</evidence>
<dbReference type="AlphaFoldDB" id="M1DF30"/>
<dbReference type="Gramene" id="PGSC0003DMT400088026">
    <property type="protein sequence ID" value="PGSC0003DMT400088026"/>
    <property type="gene ID" value="PGSC0003DMG400037597"/>
</dbReference>
<reference evidence="3" key="2">
    <citation type="submission" date="2015-06" db="UniProtKB">
        <authorList>
            <consortium name="EnsemblPlants"/>
        </authorList>
    </citation>
    <scope>IDENTIFICATION</scope>
    <source>
        <strain evidence="3">DM1-3 516 R44</strain>
    </source>
</reference>